<evidence type="ECO:0000313" key="1">
    <source>
        <dbReference type="EMBL" id="JAH05983.1"/>
    </source>
</evidence>
<sequence length="27" mass="3079">MTTERLLVWAVETQALGLELGRLYVIC</sequence>
<proteinExistence type="predicted"/>
<protein>
    <submittedName>
        <fullName evidence="1">Uncharacterized protein</fullName>
    </submittedName>
</protein>
<dbReference type="EMBL" id="GBXM01102594">
    <property type="protein sequence ID" value="JAH05983.1"/>
    <property type="molecule type" value="Transcribed_RNA"/>
</dbReference>
<organism evidence="1">
    <name type="scientific">Anguilla anguilla</name>
    <name type="common">European freshwater eel</name>
    <name type="synonym">Muraena anguilla</name>
    <dbReference type="NCBI Taxonomy" id="7936"/>
    <lineage>
        <taxon>Eukaryota</taxon>
        <taxon>Metazoa</taxon>
        <taxon>Chordata</taxon>
        <taxon>Craniata</taxon>
        <taxon>Vertebrata</taxon>
        <taxon>Euteleostomi</taxon>
        <taxon>Actinopterygii</taxon>
        <taxon>Neopterygii</taxon>
        <taxon>Teleostei</taxon>
        <taxon>Anguilliformes</taxon>
        <taxon>Anguillidae</taxon>
        <taxon>Anguilla</taxon>
    </lineage>
</organism>
<reference evidence="1" key="1">
    <citation type="submission" date="2014-11" db="EMBL/GenBank/DDBJ databases">
        <authorList>
            <person name="Amaro Gonzalez C."/>
        </authorList>
    </citation>
    <scope>NUCLEOTIDE SEQUENCE</scope>
</reference>
<name>A0A0E9PQ59_ANGAN</name>
<accession>A0A0E9PQ59</accession>
<reference evidence="1" key="2">
    <citation type="journal article" date="2015" name="Fish Shellfish Immunol.">
        <title>Early steps in the European eel (Anguilla anguilla)-Vibrio vulnificus interaction in the gills: Role of the RtxA13 toxin.</title>
        <authorList>
            <person name="Callol A."/>
            <person name="Pajuelo D."/>
            <person name="Ebbesson L."/>
            <person name="Teles M."/>
            <person name="MacKenzie S."/>
            <person name="Amaro C."/>
        </authorList>
    </citation>
    <scope>NUCLEOTIDE SEQUENCE</scope>
</reference>
<dbReference type="AlphaFoldDB" id="A0A0E9PQ59"/>